<keyword evidence="2" id="KW-1133">Transmembrane helix</keyword>
<evidence type="ECO:0000313" key="5">
    <source>
        <dbReference type="Proteomes" id="UP000298781"/>
    </source>
</evidence>
<evidence type="ECO:0000313" key="4">
    <source>
        <dbReference type="EMBL" id="QCI65782.1"/>
    </source>
</evidence>
<feature type="transmembrane region" description="Helical" evidence="2">
    <location>
        <begin position="81"/>
        <end position="101"/>
    </location>
</feature>
<dbReference type="InterPro" id="IPR009936">
    <property type="entry name" value="DUF1468"/>
</dbReference>
<keyword evidence="2" id="KW-0472">Membrane</keyword>
<proteinExistence type="predicted"/>
<feature type="transmembrane region" description="Helical" evidence="2">
    <location>
        <begin position="44"/>
        <end position="61"/>
    </location>
</feature>
<keyword evidence="5" id="KW-1185">Reference proteome</keyword>
<feature type="domain" description="DUF1468" evidence="3">
    <location>
        <begin position="45"/>
        <end position="178"/>
    </location>
</feature>
<feature type="compositionally biased region" description="Polar residues" evidence="1">
    <location>
        <begin position="1"/>
        <end position="10"/>
    </location>
</feature>
<dbReference type="AlphaFoldDB" id="A0A4D7BCP9"/>
<accession>A0A4D7BCP9</accession>
<evidence type="ECO:0000259" key="3">
    <source>
        <dbReference type="Pfam" id="PF07331"/>
    </source>
</evidence>
<protein>
    <submittedName>
        <fullName evidence="4">Tripartite tricarboxylate transporter TctB family protein</fullName>
    </submittedName>
</protein>
<name>A0A4D7BCP9_9HYPH</name>
<gene>
    <name evidence="4" type="ORF">E8M01_17130</name>
</gene>
<dbReference type="EMBL" id="CP039690">
    <property type="protein sequence ID" value="QCI65782.1"/>
    <property type="molecule type" value="Genomic_DNA"/>
</dbReference>
<reference evidence="4 5" key="1">
    <citation type="submission" date="2019-04" db="EMBL/GenBank/DDBJ databases">
        <title>Phreatobacter aquaticus sp. nov.</title>
        <authorList>
            <person name="Choi A."/>
        </authorList>
    </citation>
    <scope>NUCLEOTIDE SEQUENCE [LARGE SCALE GENOMIC DNA]</scope>
    <source>
        <strain evidence="4 5">KCTC 52518</strain>
    </source>
</reference>
<sequence length="185" mass="19405">MSSARESTVPNWGIPGCSERGKMPDTDVNATAEPRGLIKSPQDLMAGLFLVAFGLFCLWASSNLSGGRGANLGPGSFPRGLSFLLMAVGAVVIAQALTTIGPKLEAWSVRGPVFVLGAVLLFAVTVRPLGLVVAGPLALMVSAFAAKDTRWLPNAIFAVIMTIFCILLFKVALKLPIPVAPWAGW</sequence>
<dbReference type="Pfam" id="PF07331">
    <property type="entry name" value="TctB"/>
    <property type="match status" value="1"/>
</dbReference>
<dbReference type="OrthoDB" id="7914375at2"/>
<dbReference type="KEGG" id="pstg:E8M01_17130"/>
<dbReference type="Proteomes" id="UP000298781">
    <property type="component" value="Chromosome"/>
</dbReference>
<feature type="transmembrane region" description="Helical" evidence="2">
    <location>
        <begin position="113"/>
        <end position="139"/>
    </location>
</feature>
<keyword evidence="2" id="KW-0812">Transmembrane</keyword>
<feature type="region of interest" description="Disordered" evidence="1">
    <location>
        <begin position="1"/>
        <end position="26"/>
    </location>
</feature>
<evidence type="ECO:0000256" key="1">
    <source>
        <dbReference type="SAM" id="MobiDB-lite"/>
    </source>
</evidence>
<evidence type="ECO:0000256" key="2">
    <source>
        <dbReference type="SAM" id="Phobius"/>
    </source>
</evidence>
<feature type="transmembrane region" description="Helical" evidence="2">
    <location>
        <begin position="151"/>
        <end position="169"/>
    </location>
</feature>
<organism evidence="4 5">
    <name type="scientific">Phreatobacter stygius</name>
    <dbReference type="NCBI Taxonomy" id="1940610"/>
    <lineage>
        <taxon>Bacteria</taxon>
        <taxon>Pseudomonadati</taxon>
        <taxon>Pseudomonadota</taxon>
        <taxon>Alphaproteobacteria</taxon>
        <taxon>Hyphomicrobiales</taxon>
        <taxon>Phreatobacteraceae</taxon>
        <taxon>Phreatobacter</taxon>
    </lineage>
</organism>